<keyword evidence="1" id="KW-0732">Signal</keyword>
<dbReference type="EMBL" id="CP130612">
    <property type="protein sequence ID" value="WKW11786.1"/>
    <property type="molecule type" value="Genomic_DNA"/>
</dbReference>
<dbReference type="InterPro" id="IPR025297">
    <property type="entry name" value="DUF4159"/>
</dbReference>
<dbReference type="Pfam" id="PF13709">
    <property type="entry name" value="DUF4159"/>
    <property type="match status" value="1"/>
</dbReference>
<dbReference type="EMBL" id="CP130613">
    <property type="protein sequence ID" value="WKW14696.1"/>
    <property type="molecule type" value="Genomic_DNA"/>
</dbReference>
<dbReference type="Gene3D" id="3.40.50.12140">
    <property type="entry name" value="Domain of unknown function DUF4159"/>
    <property type="match status" value="1"/>
</dbReference>
<keyword evidence="5" id="KW-1185">Reference proteome</keyword>
<accession>A0AA49Q4E9</accession>
<evidence type="ECO:0000313" key="4">
    <source>
        <dbReference type="EMBL" id="WKW14696.1"/>
    </source>
</evidence>
<name>A0AA49Q4E9_9BACT</name>
<evidence type="ECO:0000256" key="1">
    <source>
        <dbReference type="SAM" id="SignalP"/>
    </source>
</evidence>
<feature type="signal peptide" evidence="1">
    <location>
        <begin position="1"/>
        <end position="24"/>
    </location>
</feature>
<evidence type="ECO:0000313" key="3">
    <source>
        <dbReference type="EMBL" id="WKW11786.1"/>
    </source>
</evidence>
<dbReference type="RefSeq" id="WP_367887474.1">
    <property type="nucleotide sequence ID" value="NZ_CP130612.1"/>
</dbReference>
<dbReference type="KEGG" id="pspc:Strain318_001050"/>
<proteinExistence type="predicted"/>
<evidence type="ECO:0000313" key="5">
    <source>
        <dbReference type="Proteomes" id="UP001229955"/>
    </source>
</evidence>
<gene>
    <name evidence="3" type="ORF">Strain138_001050</name>
    <name evidence="4" type="ORF">Strain318_001050</name>
</gene>
<accession>A0AA49Q7E7</accession>
<feature type="chain" id="PRO_5041424635" evidence="1">
    <location>
        <begin position="25"/>
        <end position="232"/>
    </location>
</feature>
<organism evidence="3">
    <name type="scientific">Pseudogemmatithrix spongiicola</name>
    <dbReference type="NCBI Taxonomy" id="3062599"/>
    <lineage>
        <taxon>Bacteria</taxon>
        <taxon>Pseudomonadati</taxon>
        <taxon>Gemmatimonadota</taxon>
        <taxon>Gemmatimonadia</taxon>
        <taxon>Gemmatimonadales</taxon>
        <taxon>Gemmatimonadaceae</taxon>
        <taxon>Pseudogemmatithrix</taxon>
    </lineage>
</organism>
<reference evidence="3" key="1">
    <citation type="submission" date="2023-07" db="EMBL/GenBank/DDBJ databases">
        <authorList>
            <person name="Haufschild T."/>
            <person name="Kallscheuer N."/>
            <person name="Hammer J."/>
            <person name="Kohn T."/>
            <person name="Kabuu M."/>
            <person name="Jogler M."/>
            <person name="Wohfarth N."/>
            <person name="Heuer A."/>
            <person name="Rohde M."/>
            <person name="van Teeseling M.C.F."/>
            <person name="Jogler C."/>
        </authorList>
    </citation>
    <scope>NUCLEOTIDE SEQUENCE</scope>
    <source>
        <strain evidence="3">Strain 138</strain>
        <strain evidence="4">Strain 318</strain>
    </source>
</reference>
<sequence>MRRTRRFGMALLGVALLAATPAVASSPSAATTRLSVARLQYDGDDWYANPSALPNLIKALRARTTLDVEPQEVRLTLSDERIWDHPFLYLTGHGQVRFTDAEVARLRQYLLQGGFLHADDNYGLDAAFRREIARVFPDRELVDVPLDHPIYRIVYAFPQGVPKIHEHDGKPPRGYGIFIGDRLAVYYTHEADLGNGWEDVGTYPEDPPELHEQALRMGVNLYVYAVTSGVGR</sequence>
<protein>
    <submittedName>
        <fullName evidence="3">DUF4159 domain-containing protein</fullName>
    </submittedName>
</protein>
<dbReference type="AlphaFoldDB" id="A0AA49Q4E9"/>
<dbReference type="Proteomes" id="UP001229955">
    <property type="component" value="Chromosome"/>
</dbReference>
<evidence type="ECO:0000259" key="2">
    <source>
        <dbReference type="Pfam" id="PF13709"/>
    </source>
</evidence>
<feature type="domain" description="DUF4159" evidence="2">
    <location>
        <begin position="36"/>
        <end position="225"/>
    </location>
</feature>